<reference evidence="6" key="1">
    <citation type="submission" date="2021-03" db="EMBL/GenBank/DDBJ databases">
        <title>Leucobacter chromiisoli sp. nov., isolated from chromium-containing soil of chemical plant.</title>
        <authorList>
            <person name="Xu Z."/>
        </authorList>
    </citation>
    <scope>NUCLEOTIDE SEQUENCE</scope>
    <source>
        <strain evidence="6">K 70/01</strain>
    </source>
</reference>
<dbReference type="NCBIfam" id="TIGR02050">
    <property type="entry name" value="gshA_cyan_rel"/>
    <property type="match status" value="1"/>
</dbReference>
<evidence type="ECO:0000256" key="4">
    <source>
        <dbReference type="ARBA" id="ARBA00048819"/>
    </source>
</evidence>
<dbReference type="EC" id="6.3.2.2" evidence="5"/>
<keyword evidence="2 5" id="KW-0547">Nucleotide-binding</keyword>
<name>A0A939TTT0_9MICO</name>
<dbReference type="InterPro" id="IPR014746">
    <property type="entry name" value="Gln_synth/guanido_kin_cat_dom"/>
</dbReference>
<comment type="catalytic activity">
    <reaction evidence="4 5">
        <text>L-cysteine + L-glutamate + ATP = gamma-L-glutamyl-L-cysteine + ADP + phosphate + H(+)</text>
        <dbReference type="Rhea" id="RHEA:13285"/>
        <dbReference type="ChEBI" id="CHEBI:15378"/>
        <dbReference type="ChEBI" id="CHEBI:29985"/>
        <dbReference type="ChEBI" id="CHEBI:30616"/>
        <dbReference type="ChEBI" id="CHEBI:35235"/>
        <dbReference type="ChEBI" id="CHEBI:43474"/>
        <dbReference type="ChEBI" id="CHEBI:58173"/>
        <dbReference type="ChEBI" id="CHEBI:456216"/>
        <dbReference type="EC" id="6.3.2.2"/>
    </reaction>
</comment>
<dbReference type="AlphaFoldDB" id="A0A939TTT0"/>
<dbReference type="PANTHER" id="PTHR36510">
    <property type="entry name" value="GLUTAMATE--CYSTEINE LIGASE 2-RELATED"/>
    <property type="match status" value="1"/>
</dbReference>
<proteinExistence type="inferred from homology"/>
<dbReference type="Pfam" id="PF04107">
    <property type="entry name" value="GCS2"/>
    <property type="match status" value="1"/>
</dbReference>
<evidence type="ECO:0000256" key="2">
    <source>
        <dbReference type="ARBA" id="ARBA00022741"/>
    </source>
</evidence>
<evidence type="ECO:0000313" key="7">
    <source>
        <dbReference type="Proteomes" id="UP000668403"/>
    </source>
</evidence>
<dbReference type="InterPro" id="IPR006336">
    <property type="entry name" value="GCS2"/>
</dbReference>
<dbReference type="PANTHER" id="PTHR36510:SF1">
    <property type="entry name" value="GLUTAMATE--CYSTEINE LIGASE 2-RELATED"/>
    <property type="match status" value="1"/>
</dbReference>
<comment type="function">
    <text evidence="5">ATP-dependent carboxylate-amine ligase which exhibits weak glutamate--cysteine ligase activity.</text>
</comment>
<dbReference type="Proteomes" id="UP000668403">
    <property type="component" value="Unassembled WGS sequence"/>
</dbReference>
<dbReference type="GO" id="GO:0004357">
    <property type="term" value="F:glutamate-cysteine ligase activity"/>
    <property type="evidence" value="ECO:0007669"/>
    <property type="project" value="UniProtKB-EC"/>
</dbReference>
<evidence type="ECO:0000256" key="5">
    <source>
        <dbReference type="HAMAP-Rule" id="MF_01609"/>
    </source>
</evidence>
<keyword evidence="3 5" id="KW-0067">ATP-binding</keyword>
<dbReference type="SUPFAM" id="SSF55931">
    <property type="entry name" value="Glutamine synthetase/guanido kinase"/>
    <property type="match status" value="1"/>
</dbReference>
<evidence type="ECO:0000313" key="6">
    <source>
        <dbReference type="EMBL" id="MBO2989025.1"/>
    </source>
</evidence>
<evidence type="ECO:0000256" key="1">
    <source>
        <dbReference type="ARBA" id="ARBA00022598"/>
    </source>
</evidence>
<protein>
    <recommendedName>
        <fullName evidence="5">Putative glutamate--cysteine ligase 2</fullName>
        <ecNumber evidence="5">6.3.2.2</ecNumber>
    </recommendedName>
    <alternativeName>
        <fullName evidence="5">Gamma-glutamylcysteine synthetase 2</fullName>
        <shortName evidence="5">GCS 2</shortName>
        <shortName evidence="5">Gamma-GCS 2</shortName>
    </alternativeName>
</protein>
<dbReference type="HAMAP" id="MF_01609">
    <property type="entry name" value="Glu_cys_ligase_2"/>
    <property type="match status" value="1"/>
</dbReference>
<evidence type="ECO:0000256" key="3">
    <source>
        <dbReference type="ARBA" id="ARBA00022840"/>
    </source>
</evidence>
<dbReference type="GO" id="GO:0042398">
    <property type="term" value="P:modified amino acid biosynthetic process"/>
    <property type="evidence" value="ECO:0007669"/>
    <property type="project" value="InterPro"/>
</dbReference>
<dbReference type="RefSeq" id="WP_208236829.1">
    <property type="nucleotide sequence ID" value="NZ_BAAAQU010000001.1"/>
</dbReference>
<dbReference type="Gene3D" id="3.30.590.20">
    <property type="match status" value="1"/>
</dbReference>
<keyword evidence="7" id="KW-1185">Reference proteome</keyword>
<keyword evidence="1 5" id="KW-0436">Ligase</keyword>
<sequence>MSAAGQTEPRSFGVEEEYLILDRITGEPQDRAAALLWSDAELERRADREFFCSQIETATPICTTGAEADQSLADFRARAGEAAAAQGTRIVGTGLPPVGGEVAGTITPKPRYREIAEMLRHAAAHQYVSGTHVHVEVPDRDAGVAAIAAISRWSPALLALTANSPIWDGEPTGFASWRHMLMLSWPLAGFPHGFTTGDEYATGVERLVSAGVIIDAGMLTWVARLSEQYPTVELRIADAQLDHTQAVSFALLVRGIVERSLSEWSAGQPVTWPARADMIDGALWMAARDGLSGTLIDPATAETLPARDLVRRMAAYAAPGLERTGDTARVTEYLEHRLAVGSPAQEQLDRFASAGIAGLMELYAG</sequence>
<comment type="caution">
    <text evidence="6">The sequence shown here is derived from an EMBL/GenBank/DDBJ whole genome shotgun (WGS) entry which is preliminary data.</text>
</comment>
<accession>A0A939TTT0</accession>
<organism evidence="6 7">
    <name type="scientific">Leucobacter tardus</name>
    <dbReference type="NCBI Taxonomy" id="501483"/>
    <lineage>
        <taxon>Bacteria</taxon>
        <taxon>Bacillati</taxon>
        <taxon>Actinomycetota</taxon>
        <taxon>Actinomycetes</taxon>
        <taxon>Micrococcales</taxon>
        <taxon>Microbacteriaceae</taxon>
        <taxon>Leucobacter</taxon>
    </lineage>
</organism>
<dbReference type="EMBL" id="JAGFBF010000001">
    <property type="protein sequence ID" value="MBO2989025.1"/>
    <property type="molecule type" value="Genomic_DNA"/>
</dbReference>
<dbReference type="InterPro" id="IPR050141">
    <property type="entry name" value="GCL_type2/YbdK_subfam"/>
</dbReference>
<gene>
    <name evidence="6" type="ORF">J4H85_03295</name>
</gene>
<dbReference type="GO" id="GO:0005524">
    <property type="term" value="F:ATP binding"/>
    <property type="evidence" value="ECO:0007669"/>
    <property type="project" value="UniProtKB-KW"/>
</dbReference>
<comment type="similarity">
    <text evidence="5">Belongs to the glutamate--cysteine ligase type 2 family. YbdK subfamily.</text>
</comment>
<dbReference type="InterPro" id="IPR011793">
    <property type="entry name" value="YbdK"/>
</dbReference>